<feature type="binding site" evidence="7">
    <location>
        <position position="144"/>
    </location>
    <ligand>
        <name>Cu cation</name>
        <dbReference type="ChEBI" id="CHEBI:23378"/>
    </ligand>
</feature>
<evidence type="ECO:0000259" key="10">
    <source>
        <dbReference type="Pfam" id="PF00127"/>
    </source>
</evidence>
<dbReference type="RefSeq" id="WP_083180314.1">
    <property type="nucleotide sequence ID" value="NZ_CP014167.1"/>
</dbReference>
<dbReference type="PRINTS" id="PR00155">
    <property type="entry name" value="AMICYANIN"/>
</dbReference>
<dbReference type="KEGG" id="pyg:AWM70_14280"/>
<feature type="domain" description="Blue (type 1) copper" evidence="10">
    <location>
        <begin position="75"/>
        <end position="154"/>
    </location>
</feature>
<feature type="binding site" evidence="7">
    <location>
        <position position="107"/>
    </location>
    <ligand>
        <name>Cu cation</name>
        <dbReference type="ChEBI" id="CHEBI:23378"/>
    </ligand>
</feature>
<evidence type="ECO:0000256" key="8">
    <source>
        <dbReference type="SAM" id="MobiDB-lite"/>
    </source>
</evidence>
<organism evidence="11 12">
    <name type="scientific">Paenibacillus yonginensis</name>
    <dbReference type="NCBI Taxonomy" id="1462996"/>
    <lineage>
        <taxon>Bacteria</taxon>
        <taxon>Bacillati</taxon>
        <taxon>Bacillota</taxon>
        <taxon>Bacilli</taxon>
        <taxon>Bacillales</taxon>
        <taxon>Paenibacillaceae</taxon>
        <taxon>Paenibacillus</taxon>
    </lineage>
</organism>
<dbReference type="PANTHER" id="PTHR36507">
    <property type="entry name" value="BLL1555 PROTEIN"/>
    <property type="match status" value="1"/>
</dbReference>
<reference evidence="11 12" key="1">
    <citation type="submission" date="2016-01" db="EMBL/GenBank/DDBJ databases">
        <title>Complete Genome Sequence of Paenibacillus yonginensis DCY84, a novel Plant Growth-Promoting Bacteria with Elicitation of Induced Systemic Resistance.</title>
        <authorList>
            <person name="Kim Y.J."/>
            <person name="Yang D.C."/>
            <person name="Sukweenadhi J."/>
        </authorList>
    </citation>
    <scope>NUCLEOTIDE SEQUENCE [LARGE SCALE GENOMIC DNA]</scope>
    <source>
        <strain evidence="11 12">DCY84</strain>
    </source>
</reference>
<keyword evidence="5" id="KW-0249">Electron transport</keyword>
<dbReference type="OrthoDB" id="680163at2"/>
<evidence type="ECO:0000256" key="1">
    <source>
        <dbReference type="ARBA" id="ARBA00004418"/>
    </source>
</evidence>
<evidence type="ECO:0000256" key="3">
    <source>
        <dbReference type="ARBA" id="ARBA00022723"/>
    </source>
</evidence>
<evidence type="ECO:0000256" key="4">
    <source>
        <dbReference type="ARBA" id="ARBA00022764"/>
    </source>
</evidence>
<dbReference type="Pfam" id="PF00127">
    <property type="entry name" value="Copper-bind"/>
    <property type="match status" value="1"/>
</dbReference>
<dbReference type="InterPro" id="IPR000923">
    <property type="entry name" value="BlueCu_1"/>
</dbReference>
<proteinExistence type="predicted"/>
<dbReference type="InterPro" id="IPR008972">
    <property type="entry name" value="Cupredoxin"/>
</dbReference>
<evidence type="ECO:0000256" key="6">
    <source>
        <dbReference type="ARBA" id="ARBA00023008"/>
    </source>
</evidence>
<dbReference type="Gene3D" id="2.60.40.420">
    <property type="entry name" value="Cupredoxins - blue copper proteins"/>
    <property type="match status" value="1"/>
</dbReference>
<dbReference type="GO" id="GO:0005507">
    <property type="term" value="F:copper ion binding"/>
    <property type="evidence" value="ECO:0007669"/>
    <property type="project" value="InterPro"/>
</dbReference>
<gene>
    <name evidence="11" type="ORF">AWM70_14280</name>
</gene>
<dbReference type="PANTHER" id="PTHR36507:SF1">
    <property type="entry name" value="BLL1555 PROTEIN"/>
    <property type="match status" value="1"/>
</dbReference>
<dbReference type="STRING" id="1462996.AWM70_14280"/>
<dbReference type="InterPro" id="IPR052721">
    <property type="entry name" value="ET_Amicyanin"/>
</dbReference>
<evidence type="ECO:0000256" key="7">
    <source>
        <dbReference type="PIRSR" id="PIRSR602386-1"/>
    </source>
</evidence>
<evidence type="ECO:0000313" key="12">
    <source>
        <dbReference type="Proteomes" id="UP000092573"/>
    </source>
</evidence>
<feature type="region of interest" description="Disordered" evidence="8">
    <location>
        <begin position="29"/>
        <end position="74"/>
    </location>
</feature>
<keyword evidence="4" id="KW-0574">Periplasm</keyword>
<dbReference type="PROSITE" id="PS51257">
    <property type="entry name" value="PROKAR_LIPOPROTEIN"/>
    <property type="match status" value="1"/>
</dbReference>
<dbReference type="AlphaFoldDB" id="A0A1B1N2H3"/>
<feature type="compositionally biased region" description="Low complexity" evidence="8">
    <location>
        <begin position="29"/>
        <end position="71"/>
    </location>
</feature>
<feature type="signal peptide" evidence="9">
    <location>
        <begin position="1"/>
        <end position="31"/>
    </location>
</feature>
<evidence type="ECO:0000256" key="2">
    <source>
        <dbReference type="ARBA" id="ARBA00022448"/>
    </source>
</evidence>
<dbReference type="EMBL" id="CP014167">
    <property type="protein sequence ID" value="ANS75618.1"/>
    <property type="molecule type" value="Genomic_DNA"/>
</dbReference>
<evidence type="ECO:0000256" key="5">
    <source>
        <dbReference type="ARBA" id="ARBA00022982"/>
    </source>
</evidence>
<dbReference type="GO" id="GO:0042597">
    <property type="term" value="C:periplasmic space"/>
    <property type="evidence" value="ECO:0007669"/>
    <property type="project" value="UniProtKB-SubCell"/>
</dbReference>
<comment type="subcellular location">
    <subcellularLocation>
        <location evidence="1">Periplasm</location>
    </subcellularLocation>
</comment>
<keyword evidence="12" id="KW-1185">Reference proteome</keyword>
<accession>A0A1B1N2H3</accession>
<dbReference type="InterPro" id="IPR002386">
    <property type="entry name" value="Amicyanin/Pseudoazurin"/>
</dbReference>
<keyword evidence="6 7" id="KW-0186">Copper</keyword>
<feature type="binding site" evidence="7">
    <location>
        <position position="141"/>
    </location>
    <ligand>
        <name>Cu cation</name>
        <dbReference type="ChEBI" id="CHEBI:23378"/>
    </ligand>
</feature>
<name>A0A1B1N2H3_9BACL</name>
<dbReference type="GO" id="GO:0009055">
    <property type="term" value="F:electron transfer activity"/>
    <property type="evidence" value="ECO:0007669"/>
    <property type="project" value="InterPro"/>
</dbReference>
<comment type="cofactor">
    <cofactor evidence="7">
        <name>Cu cation</name>
        <dbReference type="ChEBI" id="CHEBI:23378"/>
    </cofactor>
    <text evidence="7">Binds 1 copper ion per subunit.</text>
</comment>
<dbReference type="Proteomes" id="UP000092573">
    <property type="component" value="Chromosome"/>
</dbReference>
<evidence type="ECO:0000256" key="9">
    <source>
        <dbReference type="SAM" id="SignalP"/>
    </source>
</evidence>
<dbReference type="SUPFAM" id="SSF49503">
    <property type="entry name" value="Cupredoxins"/>
    <property type="match status" value="1"/>
</dbReference>
<protein>
    <recommendedName>
        <fullName evidence="10">Blue (type 1) copper domain-containing protein</fullName>
    </recommendedName>
</protein>
<keyword evidence="9" id="KW-0732">Signal</keyword>
<evidence type="ECO:0000313" key="11">
    <source>
        <dbReference type="EMBL" id="ANS75618.1"/>
    </source>
</evidence>
<keyword evidence="3 7" id="KW-0479">Metal-binding</keyword>
<keyword evidence="2" id="KW-0813">Transport</keyword>
<feature type="chain" id="PRO_5008527639" description="Blue (type 1) copper domain-containing protein" evidence="9">
    <location>
        <begin position="32"/>
        <end position="155"/>
    </location>
</feature>
<sequence>MKKITAMTVLVPVFTALLVLSACGNSNSANNAEEAGSAPVPSASAPAGAWDAGTSASEPAADSADSPNAAAGTEHNVDISNFSFSMGTLEIHPGDTVTFTNHDDVAHSATADDNSFDTGLHGKDESKTITFDKEGEISYHCSAHPGMQATIIVKA</sequence>